<feature type="compositionally biased region" description="Gly residues" evidence="1">
    <location>
        <begin position="120"/>
        <end position="139"/>
    </location>
</feature>
<sequence length="188" mass="18522">MEEGAGLVIGVGGGGGLSGGGGEGVAPPAARAQERLVPPCGVQSAAACSGVRQRSAGCGRPWLVTALFGACRLSVRRRAAPWPSAVLCGARPAAVRGSARGGASGGARVHAGMPRRGSREGGGGQVGEGDGEQRGGGGQVSERDDEPPPTRPISPFMAGSTEAAAAHSLPGGADDDEGERRILAPSRR</sequence>
<accession>Q5QNA7</accession>
<dbReference type="Proteomes" id="UP000817658">
    <property type="component" value="Chromosome 1"/>
</dbReference>
<reference evidence="2" key="1">
    <citation type="journal article" date="2002" name="Nature">
        <title>The genome sequence and structure of rice chromosome 1.</title>
        <authorList>
            <person name="Sasaki T."/>
            <person name="Matsumoto T."/>
            <person name="Yamamoto K."/>
            <person name="Sakata K."/>
            <person name="Baba T."/>
            <person name="Katayose Y."/>
            <person name="Wu J."/>
            <person name="Niimura Y."/>
            <person name="Cheng Z."/>
            <person name="Nagamura Y."/>
            <person name="Antonio B.A."/>
            <person name="Kanamori H."/>
            <person name="Hosokawa S."/>
            <person name="Masukawa M."/>
            <person name="Arikawa K."/>
            <person name="Chiden Y."/>
            <person name="Hayashi M."/>
            <person name="Okamoto M."/>
            <person name="Ando T."/>
            <person name="Aoki H."/>
            <person name="Arita K."/>
            <person name="Hamada M."/>
            <person name="Harada C."/>
            <person name="Hijishita S."/>
            <person name="Honda M."/>
            <person name="Ichikawa Y."/>
            <person name="Idonuma A."/>
            <person name="Iijima M."/>
            <person name="Ikeda M."/>
            <person name="Ikeno M."/>
            <person name="Itoh S."/>
            <person name="Itoh T."/>
            <person name="Itoh Y."/>
            <person name="Itoh Y."/>
            <person name="Iwabuchi A."/>
            <person name="Kamiya K."/>
            <person name="Karasawa W."/>
            <person name="Katagiri S."/>
            <person name="Kikuta A."/>
            <person name="Kobayashi N."/>
            <person name="Kono I."/>
            <person name="Machita K."/>
            <person name="Maehara T."/>
            <person name="Mizuno H."/>
            <person name="Mizubayashi T."/>
            <person name="Mukai Y."/>
            <person name="Nagasaki H."/>
            <person name="Nakashima M."/>
            <person name="Nakama Y."/>
            <person name="Nakamichi Y."/>
            <person name="Nakamura M."/>
            <person name="Namiki N."/>
            <person name="Negishi M."/>
            <person name="Ohta I."/>
            <person name="Ono N."/>
            <person name="Saji S."/>
            <person name="Sakai K."/>
            <person name="Shibata M."/>
            <person name="Shimokawa T."/>
            <person name="Shomura A."/>
            <person name="Song J."/>
            <person name="Takazaki Y."/>
            <person name="Terasawa K."/>
            <person name="Tsuji K."/>
            <person name="Waki K."/>
            <person name="Yamagata H."/>
            <person name="Yamane H."/>
            <person name="Yoshiki S."/>
            <person name="Yoshihara R."/>
            <person name="Yukawa K."/>
            <person name="Zhong H."/>
            <person name="Iwama H."/>
            <person name="Endo T."/>
            <person name="Ito H."/>
            <person name="Hahn J.H."/>
            <person name="Kim H.I."/>
            <person name="Eun M.Y."/>
            <person name="Yano M."/>
            <person name="Jiang J."/>
            <person name="Gojobori T."/>
        </authorList>
    </citation>
    <scope>NUCLEOTIDE SEQUENCE [LARGE SCALE GENOMIC DNA]</scope>
</reference>
<gene>
    <name evidence="2" type="primary">OSJNBa0016I09.21</name>
</gene>
<dbReference type="EMBL" id="AP003052">
    <property type="protein sequence ID" value="BAD73099.1"/>
    <property type="molecule type" value="Genomic_DNA"/>
</dbReference>
<proteinExistence type="predicted"/>
<dbReference type="KEGG" id="osa:107280810"/>
<protein>
    <submittedName>
        <fullName evidence="2">Uncharacterized protein</fullName>
    </submittedName>
</protein>
<dbReference type="AlphaFoldDB" id="Q5QNA7"/>
<organism evidence="2">
    <name type="scientific">Oryza sativa subsp. japonica</name>
    <name type="common">Rice</name>
    <dbReference type="NCBI Taxonomy" id="39947"/>
    <lineage>
        <taxon>Eukaryota</taxon>
        <taxon>Viridiplantae</taxon>
        <taxon>Streptophyta</taxon>
        <taxon>Embryophyta</taxon>
        <taxon>Tracheophyta</taxon>
        <taxon>Spermatophyta</taxon>
        <taxon>Magnoliopsida</taxon>
        <taxon>Liliopsida</taxon>
        <taxon>Poales</taxon>
        <taxon>Poaceae</taxon>
        <taxon>BOP clade</taxon>
        <taxon>Oryzoideae</taxon>
        <taxon>Oryzeae</taxon>
        <taxon>Oryzinae</taxon>
        <taxon>Oryza</taxon>
        <taxon>Oryza sativa</taxon>
    </lineage>
</organism>
<evidence type="ECO:0000256" key="1">
    <source>
        <dbReference type="SAM" id="MobiDB-lite"/>
    </source>
</evidence>
<evidence type="ECO:0000313" key="2">
    <source>
        <dbReference type="EMBL" id="BAD73099.1"/>
    </source>
</evidence>
<feature type="region of interest" description="Disordered" evidence="1">
    <location>
        <begin position="94"/>
        <end position="188"/>
    </location>
</feature>
<name>Q5QNA7_ORYSJ</name>